<feature type="domain" description="Fido" evidence="4">
    <location>
        <begin position="98"/>
        <end position="235"/>
    </location>
</feature>
<dbReference type="EMBL" id="CP002659">
    <property type="protein sequence ID" value="AEC01431.1"/>
    <property type="molecule type" value="Genomic_DNA"/>
</dbReference>
<organism evidence="5 6">
    <name type="scientific">Parasphaerochaeta coccoides (strain ATCC BAA-1237 / DSM 17374 / SPN1)</name>
    <name type="common">Sphaerochaeta coccoides</name>
    <dbReference type="NCBI Taxonomy" id="760011"/>
    <lineage>
        <taxon>Bacteria</taxon>
        <taxon>Pseudomonadati</taxon>
        <taxon>Spirochaetota</taxon>
        <taxon>Spirochaetia</taxon>
        <taxon>Spirochaetales</taxon>
        <taxon>Sphaerochaetaceae</taxon>
        <taxon>Parasphaerochaeta</taxon>
    </lineage>
</organism>
<dbReference type="Pfam" id="PF02661">
    <property type="entry name" value="Fic"/>
    <property type="match status" value="1"/>
</dbReference>
<proteinExistence type="predicted"/>
<evidence type="ECO:0000313" key="6">
    <source>
        <dbReference type="Proteomes" id="UP000007939"/>
    </source>
</evidence>
<dbReference type="PANTHER" id="PTHR13504">
    <property type="entry name" value="FIDO DOMAIN-CONTAINING PROTEIN DDB_G0283145"/>
    <property type="match status" value="1"/>
</dbReference>
<dbReference type="PANTHER" id="PTHR13504:SF38">
    <property type="entry name" value="FIDO DOMAIN-CONTAINING PROTEIN"/>
    <property type="match status" value="1"/>
</dbReference>
<reference evidence="6" key="1">
    <citation type="submission" date="2011-04" db="EMBL/GenBank/DDBJ databases">
        <title>The complete genome of Spirochaeta coccoides DSM 17374.</title>
        <authorList>
            <person name="Lucas S."/>
            <person name="Copeland A."/>
            <person name="Lapidus A."/>
            <person name="Bruce D."/>
            <person name="Goodwin L."/>
            <person name="Pitluck S."/>
            <person name="Peters L."/>
            <person name="Kyrpides N."/>
            <person name="Mavromatis K."/>
            <person name="Pagani I."/>
            <person name="Ivanova N."/>
            <person name="Ovchinnikova G."/>
            <person name="Lu M."/>
            <person name="Detter J.C."/>
            <person name="Tapia R."/>
            <person name="Han C."/>
            <person name="Land M."/>
            <person name="Hauser L."/>
            <person name="Markowitz V."/>
            <person name="Cheng J.-F."/>
            <person name="Hugenholtz P."/>
            <person name="Woyke T."/>
            <person name="Wu D."/>
            <person name="Spring S."/>
            <person name="Schroeder M."/>
            <person name="Brambilla E."/>
            <person name="Klenk H.-P."/>
            <person name="Eisen J.A."/>
        </authorList>
    </citation>
    <scope>NUCLEOTIDE SEQUENCE [LARGE SCALE GENOMIC DNA]</scope>
    <source>
        <strain evidence="6">ATCC BAA-1237 / DSM 17374 / SPN1</strain>
    </source>
</reference>
<dbReference type="InterPro" id="IPR003812">
    <property type="entry name" value="Fido"/>
</dbReference>
<evidence type="ECO:0000313" key="5">
    <source>
        <dbReference type="EMBL" id="AEC01431.1"/>
    </source>
</evidence>
<dbReference type="Proteomes" id="UP000007939">
    <property type="component" value="Chromosome"/>
</dbReference>
<name>F4GKM2_PARC1</name>
<dbReference type="STRING" id="760011.Spico_0194"/>
<evidence type="ECO:0000256" key="1">
    <source>
        <dbReference type="PIRSR" id="PIRSR640198-1"/>
    </source>
</evidence>
<dbReference type="eggNOG" id="COG3177">
    <property type="taxonomic scope" value="Bacteria"/>
</dbReference>
<dbReference type="KEGG" id="scc:Spico_0194"/>
<keyword evidence="2" id="KW-0547">Nucleotide-binding</keyword>
<dbReference type="RefSeq" id="WP_013738827.1">
    <property type="nucleotide sequence ID" value="NC_015436.1"/>
</dbReference>
<reference evidence="5 6" key="2">
    <citation type="journal article" date="2012" name="Stand. Genomic Sci.">
        <title>Complete genome sequence of the termite hindgut bacterium Spirochaeta coccoides type strain (SPN1(T)), reclassification in the genus Sphaerochaeta as Sphaerochaeta coccoides comb. nov. and emendations of the family Spirochaetaceae and the genus Sphaerochaeta.</title>
        <authorList>
            <person name="Abt B."/>
            <person name="Han C."/>
            <person name="Scheuner C."/>
            <person name="Lu M."/>
            <person name="Lapidus A."/>
            <person name="Nolan M."/>
            <person name="Lucas S."/>
            <person name="Hammon N."/>
            <person name="Deshpande S."/>
            <person name="Cheng J.F."/>
            <person name="Tapia R."/>
            <person name="Goodwin L.A."/>
            <person name="Pitluck S."/>
            <person name="Liolios K."/>
            <person name="Pagani I."/>
            <person name="Ivanova N."/>
            <person name="Mavromatis K."/>
            <person name="Mikhailova N."/>
            <person name="Huntemann M."/>
            <person name="Pati A."/>
            <person name="Chen A."/>
            <person name="Palaniappan K."/>
            <person name="Land M."/>
            <person name="Hauser L."/>
            <person name="Brambilla E.M."/>
            <person name="Rohde M."/>
            <person name="Spring S."/>
            <person name="Gronow S."/>
            <person name="Goker M."/>
            <person name="Woyke T."/>
            <person name="Bristow J."/>
            <person name="Eisen J.A."/>
            <person name="Markowitz V."/>
            <person name="Hugenholtz P."/>
            <person name="Kyrpides N.C."/>
            <person name="Klenk H.P."/>
            <person name="Detter J.C."/>
        </authorList>
    </citation>
    <scope>NUCLEOTIDE SEQUENCE [LARGE SCALE GENOMIC DNA]</scope>
    <source>
        <strain evidence="6">ATCC BAA-1237 / DSM 17374 / SPN1</strain>
    </source>
</reference>
<evidence type="ECO:0000256" key="3">
    <source>
        <dbReference type="PIRSR" id="PIRSR640198-3"/>
    </source>
</evidence>
<sequence>MDDTKEKIFEAVDARKAAFDTIRPFEGAHMKQLKEHYRVETTWSSTALEGNTLTLKDTVMILHEGITVGGHPFRETMEVYGHAKAFDFMYSLIGQKRITEGDIKRLHELVAFENKEITPGRYRDSNVMIVGAQSIPPRWQDLPKELSSYYNWLEAYRDRYHPIEYAALAHQKLVAIHPFRDGNGRTCRLVMNALFLQEGYMPLSITPDTKREYDQALDIAASWGNAVPFVEFIGRKQIENYDKLMERLHVPFQEQGGGIERERSR</sequence>
<feature type="site" description="Important for autoinhibition of adenylyltransferase activity" evidence="3">
    <location>
        <position position="49"/>
    </location>
</feature>
<feature type="binding site" evidence="2">
    <location>
        <begin position="181"/>
        <end position="188"/>
    </location>
    <ligand>
        <name>ATP</name>
        <dbReference type="ChEBI" id="CHEBI:30616"/>
    </ligand>
</feature>
<evidence type="ECO:0000256" key="2">
    <source>
        <dbReference type="PIRSR" id="PIRSR640198-2"/>
    </source>
</evidence>
<dbReference type="OrthoDB" id="9813719at2"/>
<dbReference type="Gene3D" id="1.10.3290.10">
    <property type="entry name" value="Fido-like domain"/>
    <property type="match status" value="1"/>
</dbReference>
<protein>
    <submittedName>
        <fullName evidence="5">Filamentation induced by cAMP protein Fic</fullName>
    </submittedName>
</protein>
<dbReference type="PROSITE" id="PS51459">
    <property type="entry name" value="FIDO"/>
    <property type="match status" value="1"/>
</dbReference>
<accession>F4GKM2</accession>
<dbReference type="InterPro" id="IPR036597">
    <property type="entry name" value="Fido-like_dom_sf"/>
</dbReference>
<keyword evidence="2" id="KW-0067">ATP-binding</keyword>
<gene>
    <name evidence="5" type="ordered locus">Spico_0194</name>
</gene>
<dbReference type="HOGENOM" id="CLU_040460_3_2_12"/>
<dbReference type="AlphaFoldDB" id="F4GKM2"/>
<dbReference type="SUPFAM" id="SSF140931">
    <property type="entry name" value="Fic-like"/>
    <property type="match status" value="1"/>
</dbReference>
<keyword evidence="6" id="KW-1185">Reference proteome</keyword>
<feature type="active site" evidence="1">
    <location>
        <position position="177"/>
    </location>
</feature>
<evidence type="ECO:0000259" key="4">
    <source>
        <dbReference type="PROSITE" id="PS51459"/>
    </source>
</evidence>
<dbReference type="InterPro" id="IPR040198">
    <property type="entry name" value="Fido_containing"/>
</dbReference>
<dbReference type="GO" id="GO:0005524">
    <property type="term" value="F:ATP binding"/>
    <property type="evidence" value="ECO:0007669"/>
    <property type="project" value="UniProtKB-KW"/>
</dbReference>